<protein>
    <recommendedName>
        <fullName evidence="2">RBR-type E3 ubiquitin transferase</fullName>
        <ecNumber evidence="2">2.3.2.31</ecNumber>
    </recommendedName>
</protein>
<dbReference type="GO" id="GO:0008270">
    <property type="term" value="F:zinc ion binding"/>
    <property type="evidence" value="ECO:0007669"/>
    <property type="project" value="UniProtKB-KW"/>
</dbReference>
<dbReference type="SUPFAM" id="SSF57850">
    <property type="entry name" value="RING/U-box"/>
    <property type="match status" value="1"/>
</dbReference>
<evidence type="ECO:0000256" key="6">
    <source>
        <dbReference type="ARBA" id="ARBA00022771"/>
    </source>
</evidence>
<evidence type="ECO:0000256" key="1">
    <source>
        <dbReference type="ARBA" id="ARBA00001798"/>
    </source>
</evidence>
<dbReference type="Pfam" id="PF01485">
    <property type="entry name" value="IBR"/>
    <property type="match status" value="1"/>
</dbReference>
<feature type="domain" description="RING-type" evidence="10">
    <location>
        <begin position="1"/>
        <end position="92"/>
    </location>
</feature>
<sequence>MSCSDCRTKVCSGCKSRAHPRQSCDEREYSEVQALAKANGWKTCPKCKMIVERSSGYAHMTCRCRQGFCYRCGVKWGRCILLDYEFPISLFVILLLVYLVQLVTMTLILTIRASTSLARDGSYSLGRFSSSTSVRLSRQLS</sequence>
<dbReference type="PANTHER" id="PTHR11685">
    <property type="entry name" value="RBR FAMILY RING FINGER AND IBR DOMAIN-CONTAINING"/>
    <property type="match status" value="1"/>
</dbReference>
<dbReference type="AlphaFoldDB" id="A0A8I2YH10"/>
<dbReference type="GO" id="GO:0061630">
    <property type="term" value="F:ubiquitin protein ligase activity"/>
    <property type="evidence" value="ECO:0007669"/>
    <property type="project" value="UniProtKB-EC"/>
</dbReference>
<feature type="transmembrane region" description="Helical" evidence="9">
    <location>
        <begin position="86"/>
        <end position="109"/>
    </location>
</feature>
<keyword evidence="8" id="KW-0862">Zinc</keyword>
<dbReference type="CDD" id="cd22584">
    <property type="entry name" value="Rcat_RBR_unk"/>
    <property type="match status" value="1"/>
</dbReference>
<keyword evidence="6" id="KW-0863">Zinc-finger</keyword>
<keyword evidence="7" id="KW-0833">Ubl conjugation pathway</keyword>
<name>A0A8I2YH10_9AGAM</name>
<reference evidence="11" key="1">
    <citation type="submission" date="2021-03" db="EMBL/GenBank/DDBJ databases">
        <title>Evolutionary innovations through gain and loss of genes in the ectomycorrhizal Boletales.</title>
        <authorList>
            <person name="Wu G."/>
            <person name="Miyauchi S."/>
            <person name="Morin E."/>
            <person name="Yang Z.-L."/>
            <person name="Xu J."/>
            <person name="Martin F.M."/>
        </authorList>
    </citation>
    <scope>NUCLEOTIDE SEQUENCE</scope>
    <source>
        <strain evidence="11">BR01</strain>
    </source>
</reference>
<evidence type="ECO:0000256" key="7">
    <source>
        <dbReference type="ARBA" id="ARBA00022786"/>
    </source>
</evidence>
<evidence type="ECO:0000313" key="11">
    <source>
        <dbReference type="EMBL" id="KAG6371929.1"/>
    </source>
</evidence>
<keyword evidence="4" id="KW-0479">Metal-binding</keyword>
<keyword evidence="9" id="KW-1133">Transmembrane helix</keyword>
<dbReference type="Gene3D" id="1.20.120.1750">
    <property type="match status" value="1"/>
</dbReference>
<gene>
    <name evidence="11" type="ORF">JVT61DRAFT_8938</name>
</gene>
<keyword evidence="9" id="KW-0472">Membrane</keyword>
<dbReference type="InterPro" id="IPR002867">
    <property type="entry name" value="IBR_dom"/>
</dbReference>
<dbReference type="EMBL" id="JAGFBS010000031">
    <property type="protein sequence ID" value="KAG6371929.1"/>
    <property type="molecule type" value="Genomic_DNA"/>
</dbReference>
<evidence type="ECO:0000256" key="9">
    <source>
        <dbReference type="SAM" id="Phobius"/>
    </source>
</evidence>
<keyword evidence="12" id="KW-1185">Reference proteome</keyword>
<evidence type="ECO:0000256" key="5">
    <source>
        <dbReference type="ARBA" id="ARBA00022737"/>
    </source>
</evidence>
<evidence type="ECO:0000259" key="10">
    <source>
        <dbReference type="PROSITE" id="PS51873"/>
    </source>
</evidence>
<evidence type="ECO:0000256" key="8">
    <source>
        <dbReference type="ARBA" id="ARBA00022833"/>
    </source>
</evidence>
<dbReference type="GO" id="GO:0016567">
    <property type="term" value="P:protein ubiquitination"/>
    <property type="evidence" value="ECO:0007669"/>
    <property type="project" value="InterPro"/>
</dbReference>
<organism evidence="11 12">
    <name type="scientific">Boletus reticuloceps</name>
    <dbReference type="NCBI Taxonomy" id="495285"/>
    <lineage>
        <taxon>Eukaryota</taxon>
        <taxon>Fungi</taxon>
        <taxon>Dikarya</taxon>
        <taxon>Basidiomycota</taxon>
        <taxon>Agaricomycotina</taxon>
        <taxon>Agaricomycetes</taxon>
        <taxon>Agaricomycetidae</taxon>
        <taxon>Boletales</taxon>
        <taxon>Boletineae</taxon>
        <taxon>Boletaceae</taxon>
        <taxon>Boletoideae</taxon>
        <taxon>Boletus</taxon>
    </lineage>
</organism>
<dbReference type="OrthoDB" id="9977870at2759"/>
<evidence type="ECO:0000256" key="3">
    <source>
        <dbReference type="ARBA" id="ARBA00022679"/>
    </source>
</evidence>
<dbReference type="InterPro" id="IPR044066">
    <property type="entry name" value="TRIAD_supradom"/>
</dbReference>
<evidence type="ECO:0000313" key="12">
    <source>
        <dbReference type="Proteomes" id="UP000683000"/>
    </source>
</evidence>
<proteinExistence type="predicted"/>
<evidence type="ECO:0000256" key="4">
    <source>
        <dbReference type="ARBA" id="ARBA00022723"/>
    </source>
</evidence>
<keyword evidence="9" id="KW-0812">Transmembrane</keyword>
<evidence type="ECO:0000256" key="2">
    <source>
        <dbReference type="ARBA" id="ARBA00012251"/>
    </source>
</evidence>
<comment type="catalytic activity">
    <reaction evidence="1">
        <text>[E2 ubiquitin-conjugating enzyme]-S-ubiquitinyl-L-cysteine + [acceptor protein]-L-lysine = [E2 ubiquitin-conjugating enzyme]-L-cysteine + [acceptor protein]-N(6)-ubiquitinyl-L-lysine.</text>
        <dbReference type="EC" id="2.3.2.31"/>
    </reaction>
</comment>
<keyword evidence="3" id="KW-0808">Transferase</keyword>
<accession>A0A8I2YH10</accession>
<keyword evidence="5" id="KW-0677">Repeat</keyword>
<dbReference type="InterPro" id="IPR031127">
    <property type="entry name" value="E3_UB_ligase_RBR"/>
</dbReference>
<comment type="caution">
    <text evidence="11">The sequence shown here is derived from an EMBL/GenBank/DDBJ whole genome shotgun (WGS) entry which is preliminary data.</text>
</comment>
<dbReference type="PROSITE" id="PS51873">
    <property type="entry name" value="TRIAD"/>
    <property type="match status" value="1"/>
</dbReference>
<dbReference type="EC" id="2.3.2.31" evidence="2"/>
<dbReference type="Proteomes" id="UP000683000">
    <property type="component" value="Unassembled WGS sequence"/>
</dbReference>